<dbReference type="RefSeq" id="WP_133574498.1">
    <property type="nucleotide sequence ID" value="NZ_SNYC01000003.1"/>
</dbReference>
<dbReference type="Pfam" id="PF22523">
    <property type="entry name" value="DUF6999"/>
    <property type="match status" value="1"/>
</dbReference>
<dbReference type="AlphaFoldDB" id="A0A4R6SZC3"/>
<dbReference type="OrthoDB" id="569698at2"/>
<dbReference type="EMBL" id="SNYC01000003">
    <property type="protein sequence ID" value="TDQ11422.1"/>
    <property type="molecule type" value="Genomic_DNA"/>
</dbReference>
<organism evidence="1 2">
    <name type="scientific">Pedobacter metabolipauper</name>
    <dbReference type="NCBI Taxonomy" id="425513"/>
    <lineage>
        <taxon>Bacteria</taxon>
        <taxon>Pseudomonadati</taxon>
        <taxon>Bacteroidota</taxon>
        <taxon>Sphingobacteriia</taxon>
        <taxon>Sphingobacteriales</taxon>
        <taxon>Sphingobacteriaceae</taxon>
        <taxon>Pedobacter</taxon>
    </lineage>
</organism>
<keyword evidence="2" id="KW-1185">Reference proteome</keyword>
<gene>
    <name evidence="1" type="ORF">ATK78_0544</name>
</gene>
<name>A0A4R6SZC3_9SPHI</name>
<comment type="caution">
    <text evidence="1">The sequence shown here is derived from an EMBL/GenBank/DDBJ whole genome shotgun (WGS) entry which is preliminary data.</text>
</comment>
<accession>A0A4R6SZC3</accession>
<dbReference type="InterPro" id="IPR054268">
    <property type="entry name" value="DUF6999"/>
</dbReference>
<evidence type="ECO:0000313" key="1">
    <source>
        <dbReference type="EMBL" id="TDQ11422.1"/>
    </source>
</evidence>
<dbReference type="Proteomes" id="UP000295620">
    <property type="component" value="Unassembled WGS sequence"/>
</dbReference>
<protein>
    <submittedName>
        <fullName evidence="1">Uncharacterized protein</fullName>
    </submittedName>
</protein>
<evidence type="ECO:0000313" key="2">
    <source>
        <dbReference type="Proteomes" id="UP000295620"/>
    </source>
</evidence>
<proteinExistence type="predicted"/>
<sequence>MLHQRDYFEKMVNEPRNPSHWHALYLDKSVPFNPDAKAAFLYDSSTKSRQFLYPVAKVFARLSIVLMQLFKIFIPNLINAPRMLHKCLYWGMKYFITPEANFVILRHFYLGSEVLRFIKDNVEGAEDIPMNPLKPLSVNDVKDNLFLEHDLNLYNFIINLNHAIADKGLKIVKKDRPNYTAISEGPIPFSEFRDGWSNFIDLGTAIELFTPVYQFYLTDNDFWRATNSLQLDEVIGVYAATIMDCPEKLIALNNKHPMIPLPTAGAAFRLLLHGFSTEVLHAMLVQGKMGVLKSDDAHATID</sequence>
<reference evidence="1 2" key="1">
    <citation type="submission" date="2019-03" db="EMBL/GenBank/DDBJ databases">
        <title>Genomic Encyclopedia of Archaeal and Bacterial Type Strains, Phase II (KMG-II): from individual species to whole genera.</title>
        <authorList>
            <person name="Goeker M."/>
        </authorList>
    </citation>
    <scope>NUCLEOTIDE SEQUENCE [LARGE SCALE GENOMIC DNA]</scope>
    <source>
        <strain evidence="1 2">DSM 19035</strain>
    </source>
</reference>